<feature type="transmembrane region" description="Helical" evidence="7">
    <location>
        <begin position="410"/>
        <end position="430"/>
    </location>
</feature>
<dbReference type="InterPro" id="IPR050833">
    <property type="entry name" value="Poly_Biosynth_Transport"/>
</dbReference>
<reference evidence="8 9" key="1">
    <citation type="submission" date="2021-05" db="EMBL/GenBank/DDBJ databases">
        <title>Description of Cellulomonas sp. DKR-3 sp. nov.</title>
        <authorList>
            <person name="Dahal R.H."/>
            <person name="Chaudhary D.K."/>
        </authorList>
    </citation>
    <scope>NUCLEOTIDE SEQUENCE [LARGE SCALE GENOMIC DNA]</scope>
    <source>
        <strain evidence="8 9">DKR-3</strain>
    </source>
</reference>
<feature type="region of interest" description="Disordered" evidence="6">
    <location>
        <begin position="507"/>
        <end position="530"/>
    </location>
</feature>
<name>A0ABS5TUU1_9CELL</name>
<keyword evidence="3 7" id="KW-0812">Transmembrane</keyword>
<dbReference type="EMBL" id="JAHBOH010000001">
    <property type="protein sequence ID" value="MBT0992903.1"/>
    <property type="molecule type" value="Genomic_DNA"/>
</dbReference>
<feature type="transmembrane region" description="Helical" evidence="7">
    <location>
        <begin position="12"/>
        <end position="39"/>
    </location>
</feature>
<dbReference type="RefSeq" id="WP_214345894.1">
    <property type="nucleotide sequence ID" value="NZ_JAHBOH010000001.1"/>
</dbReference>
<feature type="transmembrane region" description="Helical" evidence="7">
    <location>
        <begin position="91"/>
        <end position="116"/>
    </location>
</feature>
<organism evidence="8 9">
    <name type="scientific">Cellulomonas fulva</name>
    <dbReference type="NCBI Taxonomy" id="2835530"/>
    <lineage>
        <taxon>Bacteria</taxon>
        <taxon>Bacillati</taxon>
        <taxon>Actinomycetota</taxon>
        <taxon>Actinomycetes</taxon>
        <taxon>Micrococcales</taxon>
        <taxon>Cellulomonadaceae</taxon>
        <taxon>Cellulomonas</taxon>
    </lineage>
</organism>
<feature type="transmembrane region" description="Helical" evidence="7">
    <location>
        <begin position="323"/>
        <end position="350"/>
    </location>
</feature>
<evidence type="ECO:0000256" key="3">
    <source>
        <dbReference type="ARBA" id="ARBA00022692"/>
    </source>
</evidence>
<evidence type="ECO:0000256" key="6">
    <source>
        <dbReference type="SAM" id="MobiDB-lite"/>
    </source>
</evidence>
<evidence type="ECO:0000256" key="2">
    <source>
        <dbReference type="ARBA" id="ARBA00022475"/>
    </source>
</evidence>
<evidence type="ECO:0000256" key="7">
    <source>
        <dbReference type="SAM" id="Phobius"/>
    </source>
</evidence>
<keyword evidence="5 7" id="KW-0472">Membrane</keyword>
<feature type="compositionally biased region" description="Low complexity" evidence="6">
    <location>
        <begin position="520"/>
        <end position="530"/>
    </location>
</feature>
<evidence type="ECO:0000256" key="1">
    <source>
        <dbReference type="ARBA" id="ARBA00004651"/>
    </source>
</evidence>
<proteinExistence type="predicted"/>
<dbReference type="InterPro" id="IPR002797">
    <property type="entry name" value="Polysacc_synth"/>
</dbReference>
<comment type="subcellular location">
    <subcellularLocation>
        <location evidence="1">Cell membrane</location>
        <topology evidence="1">Multi-pass membrane protein</topology>
    </subcellularLocation>
</comment>
<protein>
    <submittedName>
        <fullName evidence="8">Oligosaccharide flippase family protein</fullName>
    </submittedName>
</protein>
<dbReference type="PANTHER" id="PTHR30250:SF11">
    <property type="entry name" value="O-ANTIGEN TRANSPORTER-RELATED"/>
    <property type="match status" value="1"/>
</dbReference>
<feature type="transmembrane region" description="Helical" evidence="7">
    <location>
        <begin position="185"/>
        <end position="206"/>
    </location>
</feature>
<feature type="transmembrane region" description="Helical" evidence="7">
    <location>
        <begin position="442"/>
        <end position="467"/>
    </location>
</feature>
<feature type="transmembrane region" description="Helical" evidence="7">
    <location>
        <begin position="384"/>
        <end position="404"/>
    </location>
</feature>
<evidence type="ECO:0000256" key="4">
    <source>
        <dbReference type="ARBA" id="ARBA00022989"/>
    </source>
</evidence>
<dbReference type="PANTHER" id="PTHR30250">
    <property type="entry name" value="PST FAMILY PREDICTED COLANIC ACID TRANSPORTER"/>
    <property type="match status" value="1"/>
</dbReference>
<dbReference type="Pfam" id="PF01943">
    <property type="entry name" value="Polysacc_synt"/>
    <property type="match status" value="1"/>
</dbReference>
<evidence type="ECO:0000313" key="8">
    <source>
        <dbReference type="EMBL" id="MBT0992903.1"/>
    </source>
</evidence>
<gene>
    <name evidence="8" type="ORF">KIN34_01175</name>
</gene>
<keyword evidence="4 7" id="KW-1133">Transmembrane helix</keyword>
<accession>A0ABS5TUU1</accession>
<feature type="transmembrane region" description="Helical" evidence="7">
    <location>
        <begin position="51"/>
        <end position="70"/>
    </location>
</feature>
<keyword evidence="9" id="KW-1185">Reference proteome</keyword>
<feature type="transmembrane region" description="Helical" evidence="7">
    <location>
        <begin position="473"/>
        <end position="492"/>
    </location>
</feature>
<feature type="transmembrane region" description="Helical" evidence="7">
    <location>
        <begin position="158"/>
        <end position="179"/>
    </location>
</feature>
<evidence type="ECO:0000256" key="5">
    <source>
        <dbReference type="ARBA" id="ARBA00023136"/>
    </source>
</evidence>
<feature type="transmembrane region" description="Helical" evidence="7">
    <location>
        <begin position="128"/>
        <end position="146"/>
    </location>
</feature>
<comment type="caution">
    <text evidence="8">The sequence shown here is derived from an EMBL/GenBank/DDBJ whole genome shotgun (WGS) entry which is preliminary data.</text>
</comment>
<feature type="transmembrane region" description="Helical" evidence="7">
    <location>
        <begin position="356"/>
        <end position="377"/>
    </location>
</feature>
<keyword evidence="2" id="KW-1003">Cell membrane</keyword>
<dbReference type="Proteomes" id="UP000722125">
    <property type="component" value="Unassembled WGS sequence"/>
</dbReference>
<evidence type="ECO:0000313" key="9">
    <source>
        <dbReference type="Proteomes" id="UP000722125"/>
    </source>
</evidence>
<sequence>MTSTRPSDVREARALAGASGLTFIGATFSAVAGFLLTIALGRTLGAHGTGVVVQVIGLFSIGVAIAKLGLDTCAVWLLPRLRREDPHEIRPVLALILGSGFVAGLALAAAAVVAVTAWTGLDPDLRRALLATAWLLPFAVSATIGLAATRGLSSVRPFVLIGSVAVPGVRPLLVLLVAAVGAGSVLASALWAAPLAVALLPVLLVLRRRVRELERRDGVVGADEHVPRRTTSRATRRSITRFSAPRAFASVVELAQQWVDVVVVGAIAGAGAAGVYGAATRLVSAGTIPSTSMRVVVAPLFSDALHRGDTAAAQRVYARTTAWIVLLSAPVYALLALFPQAVLGVVGPAFRSGGEALVWLCAGASVAFLTGNVQSVLLMSGRSAWVAVNKVVVLVVLLAGLLVLVPDGGIAGAAMAWAAATCVDAVLASVQVRRLVGIRLEAGRVALALAAGGATFAAGGVIGRAVLGDSLGGLAVALGAGLALAAPAVVVLRRPLEVDGLVGLARRGSPRVPAPPTPVAEPARPSGEDQ</sequence>